<evidence type="ECO:0000313" key="6">
    <source>
        <dbReference type="Proteomes" id="UP000799536"/>
    </source>
</evidence>
<dbReference type="PANTHER" id="PTHR43482">
    <property type="entry name" value="PROTEIN AST1-RELATED"/>
    <property type="match status" value="1"/>
</dbReference>
<dbReference type="InterPro" id="IPR047122">
    <property type="entry name" value="Trans-enoyl_RdTase-like"/>
</dbReference>
<name>A0A9P4MT55_9PLEO</name>
<comment type="caution">
    <text evidence="5">The sequence shown here is derived from an EMBL/GenBank/DDBJ whole genome shotgun (WGS) entry which is preliminary data.</text>
</comment>
<keyword evidence="3" id="KW-0560">Oxidoreductase</keyword>
<evidence type="ECO:0000256" key="1">
    <source>
        <dbReference type="ARBA" id="ARBA00008072"/>
    </source>
</evidence>
<evidence type="ECO:0000313" key="5">
    <source>
        <dbReference type="EMBL" id="KAF2198713.1"/>
    </source>
</evidence>
<comment type="similarity">
    <text evidence="1">Belongs to the zinc-containing alcohol dehydrogenase family.</text>
</comment>
<dbReference type="AlphaFoldDB" id="A0A9P4MT55"/>
<dbReference type="GO" id="GO:0016651">
    <property type="term" value="F:oxidoreductase activity, acting on NAD(P)H"/>
    <property type="evidence" value="ECO:0007669"/>
    <property type="project" value="InterPro"/>
</dbReference>
<dbReference type="InterPro" id="IPR011032">
    <property type="entry name" value="GroES-like_sf"/>
</dbReference>
<organism evidence="5 6">
    <name type="scientific">Delitschia confertaspora ATCC 74209</name>
    <dbReference type="NCBI Taxonomy" id="1513339"/>
    <lineage>
        <taxon>Eukaryota</taxon>
        <taxon>Fungi</taxon>
        <taxon>Dikarya</taxon>
        <taxon>Ascomycota</taxon>
        <taxon>Pezizomycotina</taxon>
        <taxon>Dothideomycetes</taxon>
        <taxon>Pleosporomycetidae</taxon>
        <taxon>Pleosporales</taxon>
        <taxon>Delitschiaceae</taxon>
        <taxon>Delitschia</taxon>
    </lineage>
</organism>
<comment type="subunit">
    <text evidence="2">Monomer.</text>
</comment>
<keyword evidence="6" id="KW-1185">Reference proteome</keyword>
<gene>
    <name evidence="5" type="ORF">GQ43DRAFT_421831</name>
</gene>
<evidence type="ECO:0000256" key="3">
    <source>
        <dbReference type="ARBA" id="ARBA00023002"/>
    </source>
</evidence>
<dbReference type="InterPro" id="IPR052585">
    <property type="entry name" value="Lipid_raft_assoc_Zn_ADH"/>
</dbReference>
<dbReference type="Gene3D" id="3.90.180.10">
    <property type="entry name" value="Medium-chain alcohol dehydrogenases, catalytic domain"/>
    <property type="match status" value="1"/>
</dbReference>
<evidence type="ECO:0000256" key="2">
    <source>
        <dbReference type="ARBA" id="ARBA00011245"/>
    </source>
</evidence>
<dbReference type="SUPFAM" id="SSF51735">
    <property type="entry name" value="NAD(P)-binding Rossmann-fold domains"/>
    <property type="match status" value="1"/>
</dbReference>
<evidence type="ECO:0000259" key="4">
    <source>
        <dbReference type="Pfam" id="PF08240"/>
    </source>
</evidence>
<dbReference type="EMBL" id="ML994123">
    <property type="protein sequence ID" value="KAF2198713.1"/>
    <property type="molecule type" value="Genomic_DNA"/>
</dbReference>
<dbReference type="InterPro" id="IPR036291">
    <property type="entry name" value="NAD(P)-bd_dom_sf"/>
</dbReference>
<dbReference type="PANTHER" id="PTHR43482:SF2">
    <property type="entry name" value="ZINC-BINDING DEHYDROGENASE FAMILY, PUTATIVE (AFU_ORTHOLOGUE AFUA_3G15030)-RELATED"/>
    <property type="match status" value="1"/>
</dbReference>
<reference evidence="5" key="1">
    <citation type="journal article" date="2020" name="Stud. Mycol.">
        <title>101 Dothideomycetes genomes: a test case for predicting lifestyles and emergence of pathogens.</title>
        <authorList>
            <person name="Haridas S."/>
            <person name="Albert R."/>
            <person name="Binder M."/>
            <person name="Bloem J."/>
            <person name="Labutti K."/>
            <person name="Salamov A."/>
            <person name="Andreopoulos B."/>
            <person name="Baker S."/>
            <person name="Barry K."/>
            <person name="Bills G."/>
            <person name="Bluhm B."/>
            <person name="Cannon C."/>
            <person name="Castanera R."/>
            <person name="Culley D."/>
            <person name="Daum C."/>
            <person name="Ezra D."/>
            <person name="Gonzalez J."/>
            <person name="Henrissat B."/>
            <person name="Kuo A."/>
            <person name="Liang C."/>
            <person name="Lipzen A."/>
            <person name="Lutzoni F."/>
            <person name="Magnuson J."/>
            <person name="Mondo S."/>
            <person name="Nolan M."/>
            <person name="Ohm R."/>
            <person name="Pangilinan J."/>
            <person name="Park H.-J."/>
            <person name="Ramirez L."/>
            <person name="Alfaro M."/>
            <person name="Sun H."/>
            <person name="Tritt A."/>
            <person name="Yoshinaga Y."/>
            <person name="Zwiers L.-H."/>
            <person name="Turgeon B."/>
            <person name="Goodwin S."/>
            <person name="Spatafora J."/>
            <person name="Crous P."/>
            <person name="Grigoriev I."/>
        </authorList>
    </citation>
    <scope>NUCLEOTIDE SEQUENCE</scope>
    <source>
        <strain evidence="5">ATCC 74209</strain>
    </source>
</reference>
<dbReference type="OrthoDB" id="201656at2759"/>
<dbReference type="Gene3D" id="3.40.50.720">
    <property type="entry name" value="NAD(P)-binding Rossmann-like Domain"/>
    <property type="match status" value="1"/>
</dbReference>
<sequence length="451" mass="49339">MIPWPFTSRGKRVIQGKYDEDPPVPAFQSSPQSIELPHKQTVLLLHAPREPYQLTSDYELPTIKNDDELLVRVRAAGLNPIDWKAPDFNFGIPTLPYISGRELVGEVIVVPRTGSWFRKGDIVIIPSTDYRDVRKAAFQEYAIGSSYNTIRLPSNTSVEAGSILGVAFVAAALALGICMGVDFSGIADGPDLWSLVQNLDPRKLPVDIQKECLKGICENERAKEGDYLVVWGGSSTCAYIIKQLARLSKLRIISVTDTRKHGIRLSNHASIRPDLLVDSHDPVRAVEIIRSVTSGKARFGFDTQGKDTAAHLFEALQKTDLNASLPIEEAGLPASSSSGLLRLPTPPFTLSSESLQPLSQSSSHLIGLTGLPKTEKLTGTKLHSVPIKLFHEVPEVGEVMVRWCERLLVEGLLVPPDVIGVVEGLEGVNEGLNRLRRGDVSGGRLVCRVVR</sequence>
<dbReference type="Pfam" id="PF08240">
    <property type="entry name" value="ADH_N"/>
    <property type="match status" value="1"/>
</dbReference>
<dbReference type="CDD" id="cd08249">
    <property type="entry name" value="enoyl_reductase_like"/>
    <property type="match status" value="1"/>
</dbReference>
<protein>
    <submittedName>
        <fullName evidence="5">GroES-like protein</fullName>
    </submittedName>
</protein>
<accession>A0A9P4MT55</accession>
<dbReference type="Proteomes" id="UP000799536">
    <property type="component" value="Unassembled WGS sequence"/>
</dbReference>
<proteinExistence type="inferred from homology"/>
<dbReference type="SUPFAM" id="SSF50129">
    <property type="entry name" value="GroES-like"/>
    <property type="match status" value="1"/>
</dbReference>
<dbReference type="InterPro" id="IPR013154">
    <property type="entry name" value="ADH-like_N"/>
</dbReference>
<feature type="domain" description="Alcohol dehydrogenase-like N-terminal" evidence="4">
    <location>
        <begin position="66"/>
        <end position="128"/>
    </location>
</feature>